<dbReference type="AlphaFoldDB" id="A0A518GFL1"/>
<name>A0A518GFL1_9BACT</name>
<evidence type="ECO:0000256" key="7">
    <source>
        <dbReference type="SAM" id="Phobius"/>
    </source>
</evidence>
<dbReference type="GO" id="GO:0006508">
    <property type="term" value="P:proteolysis"/>
    <property type="evidence" value="ECO:0007669"/>
    <property type="project" value="UniProtKB-KW"/>
</dbReference>
<evidence type="ECO:0000259" key="8">
    <source>
        <dbReference type="Pfam" id="PF01435"/>
    </source>
</evidence>
<evidence type="ECO:0000256" key="2">
    <source>
        <dbReference type="ARBA" id="ARBA00022670"/>
    </source>
</evidence>
<evidence type="ECO:0000256" key="3">
    <source>
        <dbReference type="ARBA" id="ARBA00022723"/>
    </source>
</evidence>
<evidence type="ECO:0000313" key="9">
    <source>
        <dbReference type="EMBL" id="QDV27386.1"/>
    </source>
</evidence>
<dbReference type="GO" id="GO:0004222">
    <property type="term" value="F:metalloendopeptidase activity"/>
    <property type="evidence" value="ECO:0007669"/>
    <property type="project" value="InterPro"/>
</dbReference>
<evidence type="ECO:0000313" key="10">
    <source>
        <dbReference type="Proteomes" id="UP000318017"/>
    </source>
</evidence>
<proteinExistence type="predicted"/>
<organism evidence="9 10">
    <name type="scientific">Aureliella helgolandensis</name>
    <dbReference type="NCBI Taxonomy" id="2527968"/>
    <lineage>
        <taxon>Bacteria</taxon>
        <taxon>Pseudomonadati</taxon>
        <taxon>Planctomycetota</taxon>
        <taxon>Planctomycetia</taxon>
        <taxon>Pirellulales</taxon>
        <taxon>Pirellulaceae</taxon>
        <taxon>Aureliella</taxon>
    </lineage>
</organism>
<dbReference type="InterPro" id="IPR001915">
    <property type="entry name" value="Peptidase_M48"/>
</dbReference>
<evidence type="ECO:0000256" key="6">
    <source>
        <dbReference type="ARBA" id="ARBA00023049"/>
    </source>
</evidence>
<keyword evidence="3" id="KW-0479">Metal-binding</keyword>
<feature type="transmembrane region" description="Helical" evidence="7">
    <location>
        <begin position="306"/>
        <end position="326"/>
    </location>
</feature>
<keyword evidence="6" id="KW-0482">Metalloprotease</keyword>
<accession>A0A518GFL1</accession>
<feature type="transmembrane region" description="Helical" evidence="7">
    <location>
        <begin position="162"/>
        <end position="181"/>
    </location>
</feature>
<keyword evidence="4" id="KW-0378">Hydrolase</keyword>
<dbReference type="KEGG" id="ahel:Q31a_57750"/>
<dbReference type="GO" id="GO:0046872">
    <property type="term" value="F:metal ion binding"/>
    <property type="evidence" value="ECO:0007669"/>
    <property type="project" value="UniProtKB-KW"/>
</dbReference>
<comment type="cofactor">
    <cofactor evidence="1">
        <name>Zn(2+)</name>
        <dbReference type="ChEBI" id="CHEBI:29105"/>
    </cofactor>
</comment>
<keyword evidence="7" id="KW-0472">Membrane</keyword>
<dbReference type="EMBL" id="CP036298">
    <property type="protein sequence ID" value="QDV27386.1"/>
    <property type="molecule type" value="Genomic_DNA"/>
</dbReference>
<feature type="transmembrane region" description="Helical" evidence="7">
    <location>
        <begin position="76"/>
        <end position="98"/>
    </location>
</feature>
<feature type="domain" description="Peptidase M48" evidence="8">
    <location>
        <begin position="262"/>
        <end position="442"/>
    </location>
</feature>
<keyword evidence="7" id="KW-1133">Transmembrane helix</keyword>
<gene>
    <name evidence="9" type="ORF">Q31a_57750</name>
</gene>
<keyword evidence="10" id="KW-1185">Reference proteome</keyword>
<keyword evidence="7" id="KW-0812">Transmembrane</keyword>
<keyword evidence="5" id="KW-0862">Zinc</keyword>
<feature type="transmembrane region" description="Helical" evidence="7">
    <location>
        <begin position="30"/>
        <end position="55"/>
    </location>
</feature>
<feature type="transmembrane region" description="Helical" evidence="7">
    <location>
        <begin position="110"/>
        <end position="127"/>
    </location>
</feature>
<evidence type="ECO:0000256" key="5">
    <source>
        <dbReference type="ARBA" id="ARBA00022833"/>
    </source>
</evidence>
<feature type="transmembrane region" description="Helical" evidence="7">
    <location>
        <begin position="355"/>
        <end position="376"/>
    </location>
</feature>
<dbReference type="RefSeq" id="WP_145084704.1">
    <property type="nucleotide sequence ID" value="NZ_CP036298.1"/>
</dbReference>
<dbReference type="Gene3D" id="3.30.2010.10">
    <property type="entry name" value="Metalloproteases ('zincins'), catalytic domain"/>
    <property type="match status" value="1"/>
</dbReference>
<dbReference type="Proteomes" id="UP000318017">
    <property type="component" value="Chromosome"/>
</dbReference>
<keyword evidence="2" id="KW-0645">Protease</keyword>
<sequence length="445" mass="48441">MISLRLFLLILTTLVCREIAGNTPNTMLMAAMLATAGITLGMGLLFKASALTLLMTTPADEPNFGVRDERLQRIRGGLEAAWVMLLPAALLLTGWGAWLNSLEQSHLPQFIAMLGWFLPSLCLILLIELTAAQFDELTTPPSLQSPNDWQTHFRIRLRLGEIPGLVTCLTPVLAIALFSDIGHWTLGEEHSGIVLALLTVLSLGLVLSSVPLWLGKWLGTSPAKCPKLLERFMQYRSGLRMPQLQLLTIGGDGRWNGAAIVGWLPRWRQLWLGEDLIADLDDEQLDMVMMHEFAHVTRRHFWWRSLPIVGAGLAMLLTFTLGHAWFSTVAVDAGPASNSIQAGALPGGILAPLPLIKLLGCTTAVLALLLGLSTAARVCELDADREACHLAVLHCSWAQGEPARAAARLSQALVAILADSAATQRATWLHPSLTKRLENLARLSA</sequence>
<dbReference type="Pfam" id="PF01435">
    <property type="entry name" value="Peptidase_M48"/>
    <property type="match status" value="1"/>
</dbReference>
<feature type="transmembrane region" description="Helical" evidence="7">
    <location>
        <begin position="193"/>
        <end position="214"/>
    </location>
</feature>
<evidence type="ECO:0000256" key="1">
    <source>
        <dbReference type="ARBA" id="ARBA00001947"/>
    </source>
</evidence>
<reference evidence="9 10" key="1">
    <citation type="submission" date="2019-02" db="EMBL/GenBank/DDBJ databases">
        <title>Deep-cultivation of Planctomycetes and their phenomic and genomic characterization uncovers novel biology.</title>
        <authorList>
            <person name="Wiegand S."/>
            <person name="Jogler M."/>
            <person name="Boedeker C."/>
            <person name="Pinto D."/>
            <person name="Vollmers J."/>
            <person name="Rivas-Marin E."/>
            <person name="Kohn T."/>
            <person name="Peeters S.H."/>
            <person name="Heuer A."/>
            <person name="Rast P."/>
            <person name="Oberbeckmann S."/>
            <person name="Bunk B."/>
            <person name="Jeske O."/>
            <person name="Meyerdierks A."/>
            <person name="Storesund J.E."/>
            <person name="Kallscheuer N."/>
            <person name="Luecker S."/>
            <person name="Lage O.M."/>
            <person name="Pohl T."/>
            <person name="Merkel B.J."/>
            <person name="Hornburger P."/>
            <person name="Mueller R.-W."/>
            <person name="Bruemmer F."/>
            <person name="Labrenz M."/>
            <person name="Spormann A.M."/>
            <person name="Op den Camp H."/>
            <person name="Overmann J."/>
            <person name="Amann R."/>
            <person name="Jetten M.S.M."/>
            <person name="Mascher T."/>
            <person name="Medema M.H."/>
            <person name="Devos D.P."/>
            <person name="Kaster A.-K."/>
            <person name="Ovreas L."/>
            <person name="Rohde M."/>
            <person name="Galperin M.Y."/>
            <person name="Jogler C."/>
        </authorList>
    </citation>
    <scope>NUCLEOTIDE SEQUENCE [LARGE SCALE GENOMIC DNA]</scope>
    <source>
        <strain evidence="9 10">Q31a</strain>
    </source>
</reference>
<protein>
    <submittedName>
        <fullName evidence="9">Peptidase family M48</fullName>
    </submittedName>
</protein>
<evidence type="ECO:0000256" key="4">
    <source>
        <dbReference type="ARBA" id="ARBA00022801"/>
    </source>
</evidence>
<dbReference type="OrthoDB" id="264978at2"/>